<organism evidence="1 2">
    <name type="scientific">Actibacterium naphthalenivorans</name>
    <dbReference type="NCBI Taxonomy" id="1614693"/>
    <lineage>
        <taxon>Bacteria</taxon>
        <taxon>Pseudomonadati</taxon>
        <taxon>Pseudomonadota</taxon>
        <taxon>Alphaproteobacteria</taxon>
        <taxon>Rhodobacterales</taxon>
        <taxon>Roseobacteraceae</taxon>
        <taxon>Actibacterium</taxon>
    </lineage>
</organism>
<protein>
    <submittedName>
        <fullName evidence="1">Uncharacterized protein</fullName>
    </submittedName>
</protein>
<dbReference type="EMBL" id="JACIEQ010000006">
    <property type="protein sequence ID" value="MBB4023548.1"/>
    <property type="molecule type" value="Genomic_DNA"/>
</dbReference>
<reference evidence="1" key="1">
    <citation type="submission" date="2020-08" db="EMBL/GenBank/DDBJ databases">
        <title>Genomic Encyclopedia of Type Strains, Phase IV (KMG-IV): sequencing the most valuable type-strain genomes for metagenomic binning, comparative biology and taxonomic classification.</title>
        <authorList>
            <person name="Goeker M."/>
        </authorList>
    </citation>
    <scope>NUCLEOTIDE SEQUENCE [LARGE SCALE GENOMIC DNA]</scope>
    <source>
        <strain evidence="1">DSM 105040</strain>
    </source>
</reference>
<dbReference type="RefSeq" id="WP_157445569.1">
    <property type="nucleotide sequence ID" value="NZ_JACIEQ010000006.1"/>
</dbReference>
<dbReference type="Proteomes" id="UP000585681">
    <property type="component" value="Unassembled WGS sequence"/>
</dbReference>
<comment type="caution">
    <text evidence="1">The sequence shown here is derived from an EMBL/GenBank/DDBJ whole genome shotgun (WGS) entry which is preliminary data.</text>
</comment>
<sequence length="106" mass="12157">MVHEYELTRPVLEALNESLLGELSTTDLRREIKARIALDASDYEPLKNRPDCRIDQVVRNIKSHKKALETLLPRVSWRRSLADFGSPSMGGRFYIEVEFRGGCARP</sequence>
<evidence type="ECO:0000313" key="2">
    <source>
        <dbReference type="Proteomes" id="UP000585681"/>
    </source>
</evidence>
<dbReference type="AlphaFoldDB" id="A0A840CJ90"/>
<name>A0A840CJ90_9RHOB</name>
<accession>A0A840CJ90</accession>
<keyword evidence="2" id="KW-1185">Reference proteome</keyword>
<evidence type="ECO:0000313" key="1">
    <source>
        <dbReference type="EMBL" id="MBB4023548.1"/>
    </source>
</evidence>
<gene>
    <name evidence="1" type="ORF">GGR17_003383</name>
</gene>
<proteinExistence type="predicted"/>